<evidence type="ECO:0000256" key="1">
    <source>
        <dbReference type="SAM" id="MobiDB-lite"/>
    </source>
</evidence>
<dbReference type="Pfam" id="PF01381">
    <property type="entry name" value="HTH_3"/>
    <property type="match status" value="1"/>
</dbReference>
<dbReference type="PROSITE" id="PS50943">
    <property type="entry name" value="HTH_CROC1"/>
    <property type="match status" value="1"/>
</dbReference>
<accession>A0A2W4DAV7</accession>
<dbReference type="InterPro" id="IPR001387">
    <property type="entry name" value="Cro/C1-type_HTH"/>
</dbReference>
<comment type="caution">
    <text evidence="3">The sequence shown here is derived from an EMBL/GenBank/DDBJ whole genome shotgun (WGS) entry which is preliminary data.</text>
</comment>
<dbReference type="AlphaFoldDB" id="A0A2W4DAV7"/>
<dbReference type="SMART" id="SM00530">
    <property type="entry name" value="HTH_XRE"/>
    <property type="match status" value="1"/>
</dbReference>
<proteinExistence type="predicted"/>
<dbReference type="SUPFAM" id="SSF47413">
    <property type="entry name" value="lambda repressor-like DNA-binding domains"/>
    <property type="match status" value="1"/>
</dbReference>
<dbReference type="InterPro" id="IPR010982">
    <property type="entry name" value="Lambda_DNA-bd_dom_sf"/>
</dbReference>
<protein>
    <submittedName>
        <fullName evidence="3">Transcriptional regulator</fullName>
    </submittedName>
</protein>
<dbReference type="Gene3D" id="1.10.260.40">
    <property type="entry name" value="lambda repressor-like DNA-binding domains"/>
    <property type="match status" value="1"/>
</dbReference>
<name>A0A2W4DAV7_9HYPH</name>
<reference evidence="3 4" key="1">
    <citation type="journal article" date="2018" name="Sci. Rep.">
        <title>Rhizobium tumorigenes sp. nov., a novel plant tumorigenic bacterium isolated from cane gall tumors on thornless blackberry.</title>
        <authorList>
            <person name="Kuzmanovi N."/>
            <person name="Smalla K."/>
            <person name="Gronow S."/>
            <person name="PuBawska J."/>
        </authorList>
    </citation>
    <scope>NUCLEOTIDE SEQUENCE [LARGE SCALE GENOMIC DNA]</scope>
    <source>
        <strain evidence="3 4">CCBAU 85046</strain>
    </source>
</reference>
<feature type="domain" description="HTH cro/C1-type" evidence="2">
    <location>
        <begin position="9"/>
        <end position="62"/>
    </location>
</feature>
<keyword evidence="4" id="KW-1185">Reference proteome</keyword>
<dbReference type="GO" id="GO:0003677">
    <property type="term" value="F:DNA binding"/>
    <property type="evidence" value="ECO:0007669"/>
    <property type="project" value="InterPro"/>
</dbReference>
<dbReference type="CDD" id="cd00093">
    <property type="entry name" value="HTH_XRE"/>
    <property type="match status" value="1"/>
</dbReference>
<evidence type="ECO:0000313" key="4">
    <source>
        <dbReference type="Proteomes" id="UP000248925"/>
    </source>
</evidence>
<sequence length="113" mass="12661">MLVAPPTILQIAREFLGLSQDQVAALSGVSRKTIQRAEKGDQGITRQVARLQQFYESNGIEFVPPATGKGWGIFNHNTIEDPLRLNRLPEIKTERKKKTSENSHSLKIPKIPD</sequence>
<dbReference type="EMBL" id="PCDP01000035">
    <property type="protein sequence ID" value="PZM14124.1"/>
    <property type="molecule type" value="Genomic_DNA"/>
</dbReference>
<organism evidence="3 4">
    <name type="scientific">Rhizobium tubonense</name>
    <dbReference type="NCBI Taxonomy" id="484088"/>
    <lineage>
        <taxon>Bacteria</taxon>
        <taxon>Pseudomonadati</taxon>
        <taxon>Pseudomonadota</taxon>
        <taxon>Alphaproteobacteria</taxon>
        <taxon>Hyphomicrobiales</taxon>
        <taxon>Rhizobiaceae</taxon>
        <taxon>Rhizobium/Agrobacterium group</taxon>
        <taxon>Rhizobium</taxon>
    </lineage>
</organism>
<dbReference type="OrthoDB" id="9794834at2"/>
<dbReference type="Proteomes" id="UP000248925">
    <property type="component" value="Unassembled WGS sequence"/>
</dbReference>
<gene>
    <name evidence="3" type="ORF">CPY51_12615</name>
</gene>
<feature type="region of interest" description="Disordered" evidence="1">
    <location>
        <begin position="90"/>
        <end position="113"/>
    </location>
</feature>
<evidence type="ECO:0000259" key="2">
    <source>
        <dbReference type="PROSITE" id="PS50943"/>
    </source>
</evidence>
<evidence type="ECO:0000313" key="3">
    <source>
        <dbReference type="EMBL" id="PZM14124.1"/>
    </source>
</evidence>